<dbReference type="GO" id="GO:0030288">
    <property type="term" value="C:outer membrane-bounded periplasmic space"/>
    <property type="evidence" value="ECO:0007669"/>
    <property type="project" value="TreeGrafter"/>
</dbReference>
<dbReference type="Gene3D" id="3.40.630.40">
    <property type="entry name" value="Zn-dependent exopeptidases"/>
    <property type="match status" value="1"/>
</dbReference>
<dbReference type="KEGG" id="lamb:KBB96_05250"/>
<dbReference type="Proteomes" id="UP000676169">
    <property type="component" value="Chromosome"/>
</dbReference>
<dbReference type="GO" id="GO:0009253">
    <property type="term" value="P:peptidoglycan catabolic process"/>
    <property type="evidence" value="ECO:0007669"/>
    <property type="project" value="InterPro"/>
</dbReference>
<evidence type="ECO:0000313" key="7">
    <source>
        <dbReference type="EMBL" id="QUE52298.1"/>
    </source>
</evidence>
<evidence type="ECO:0000256" key="3">
    <source>
        <dbReference type="ARBA" id="ARBA00022801"/>
    </source>
</evidence>
<dbReference type="SUPFAM" id="SSF53187">
    <property type="entry name" value="Zn-dependent exopeptidases"/>
    <property type="match status" value="1"/>
</dbReference>
<dbReference type="Pfam" id="PF01520">
    <property type="entry name" value="Amidase_3"/>
    <property type="match status" value="1"/>
</dbReference>
<comment type="catalytic activity">
    <reaction evidence="1">
        <text>Hydrolyzes the link between N-acetylmuramoyl residues and L-amino acid residues in certain cell-wall glycopeptides.</text>
        <dbReference type="EC" id="3.5.1.28"/>
    </reaction>
</comment>
<dbReference type="AlphaFoldDB" id="A0A975PFX9"/>
<organism evidence="7 8">
    <name type="scientific">Luteolibacter ambystomatis</name>
    <dbReference type="NCBI Taxonomy" id="2824561"/>
    <lineage>
        <taxon>Bacteria</taxon>
        <taxon>Pseudomonadati</taxon>
        <taxon>Verrucomicrobiota</taxon>
        <taxon>Verrucomicrobiia</taxon>
        <taxon>Verrucomicrobiales</taxon>
        <taxon>Verrucomicrobiaceae</taxon>
        <taxon>Luteolibacter</taxon>
    </lineage>
</organism>
<feature type="signal peptide" evidence="5">
    <location>
        <begin position="1"/>
        <end position="17"/>
    </location>
</feature>
<dbReference type="CDD" id="cd02696">
    <property type="entry name" value="MurNAc-LAA"/>
    <property type="match status" value="1"/>
</dbReference>
<dbReference type="PANTHER" id="PTHR30404">
    <property type="entry name" value="N-ACETYLMURAMOYL-L-ALANINE AMIDASE"/>
    <property type="match status" value="1"/>
</dbReference>
<dbReference type="RefSeq" id="WP_211633128.1">
    <property type="nucleotide sequence ID" value="NZ_CP073100.1"/>
</dbReference>
<dbReference type="InterPro" id="IPR050695">
    <property type="entry name" value="N-acetylmuramoyl_amidase_3"/>
</dbReference>
<proteinExistence type="predicted"/>
<feature type="compositionally biased region" description="Polar residues" evidence="4">
    <location>
        <begin position="42"/>
        <end position="51"/>
    </location>
</feature>
<dbReference type="EC" id="3.5.1.28" evidence="2"/>
<gene>
    <name evidence="7" type="ORF">KBB96_05250</name>
</gene>
<name>A0A975PFX9_9BACT</name>
<evidence type="ECO:0000256" key="4">
    <source>
        <dbReference type="SAM" id="MobiDB-lite"/>
    </source>
</evidence>
<dbReference type="PANTHER" id="PTHR30404:SF0">
    <property type="entry name" value="N-ACETYLMURAMOYL-L-ALANINE AMIDASE AMIC"/>
    <property type="match status" value="1"/>
</dbReference>
<dbReference type="EMBL" id="CP073100">
    <property type="protein sequence ID" value="QUE52298.1"/>
    <property type="molecule type" value="Genomic_DNA"/>
</dbReference>
<evidence type="ECO:0000256" key="1">
    <source>
        <dbReference type="ARBA" id="ARBA00001561"/>
    </source>
</evidence>
<feature type="region of interest" description="Disordered" evidence="4">
    <location>
        <begin position="27"/>
        <end position="51"/>
    </location>
</feature>
<keyword evidence="3" id="KW-0378">Hydrolase</keyword>
<feature type="domain" description="MurNAc-LAA" evidence="6">
    <location>
        <begin position="22"/>
        <end position="229"/>
    </location>
</feature>
<sequence>MRLAALLAILATLTVSAAEKVIVIDPGHGGSTDAGSQKERTLSSSNNATSPSKLLEKDLTLELSLEVAKQLSARPHTALKPVLTRTKDENPDFARRAAFCAAAKPVAIFSIHFNASDNHAALGTTAVVAAKATNPNYAADEAFAKELIQAAHGAVVKFVPRSTPLAVIPDSHLHGGAGSNFFYQLARHPELNNVPKCFLEIEFIDRKDVDTNLLAKRREAFPAIAKAIADYLATRFE</sequence>
<protein>
    <recommendedName>
        <fullName evidence="2">N-acetylmuramoyl-L-alanine amidase</fullName>
        <ecNumber evidence="2">3.5.1.28</ecNumber>
    </recommendedName>
</protein>
<dbReference type="InterPro" id="IPR002508">
    <property type="entry name" value="MurNAc-LAA_cat"/>
</dbReference>
<evidence type="ECO:0000256" key="5">
    <source>
        <dbReference type="SAM" id="SignalP"/>
    </source>
</evidence>
<reference evidence="7" key="1">
    <citation type="submission" date="2021-04" db="EMBL/GenBank/DDBJ databases">
        <title>Luteolibacter sp. 32A isolated from the skin of an Anderson's salamander (Ambystoma andersonii).</title>
        <authorList>
            <person name="Spergser J."/>
            <person name="Busse H.-J."/>
        </authorList>
    </citation>
    <scope>NUCLEOTIDE SEQUENCE</scope>
    <source>
        <strain evidence="7">32A</strain>
    </source>
</reference>
<evidence type="ECO:0000259" key="6">
    <source>
        <dbReference type="Pfam" id="PF01520"/>
    </source>
</evidence>
<keyword evidence="5" id="KW-0732">Signal</keyword>
<feature type="chain" id="PRO_5037560796" description="N-acetylmuramoyl-L-alanine amidase" evidence="5">
    <location>
        <begin position="18"/>
        <end position="237"/>
    </location>
</feature>
<evidence type="ECO:0000313" key="8">
    <source>
        <dbReference type="Proteomes" id="UP000676169"/>
    </source>
</evidence>
<dbReference type="GO" id="GO:0008745">
    <property type="term" value="F:N-acetylmuramoyl-L-alanine amidase activity"/>
    <property type="evidence" value="ECO:0007669"/>
    <property type="project" value="UniProtKB-EC"/>
</dbReference>
<evidence type="ECO:0000256" key="2">
    <source>
        <dbReference type="ARBA" id="ARBA00011901"/>
    </source>
</evidence>
<keyword evidence="8" id="KW-1185">Reference proteome</keyword>
<accession>A0A975PFX9</accession>